<feature type="transmembrane region" description="Helical" evidence="1">
    <location>
        <begin position="91"/>
        <end position="111"/>
    </location>
</feature>
<accession>A0A8J3LKA2</accession>
<dbReference type="InterPro" id="IPR021218">
    <property type="entry name" value="DUF2784"/>
</dbReference>
<organism evidence="2 3">
    <name type="scientific">Planosporangium flavigriseum</name>
    <dbReference type="NCBI Taxonomy" id="373681"/>
    <lineage>
        <taxon>Bacteria</taxon>
        <taxon>Bacillati</taxon>
        <taxon>Actinomycetota</taxon>
        <taxon>Actinomycetes</taxon>
        <taxon>Micromonosporales</taxon>
        <taxon>Micromonosporaceae</taxon>
        <taxon>Planosporangium</taxon>
    </lineage>
</organism>
<dbReference type="Proteomes" id="UP000653674">
    <property type="component" value="Unassembled WGS sequence"/>
</dbReference>
<dbReference type="RefSeq" id="WP_168073723.1">
    <property type="nucleotide sequence ID" value="NZ_BAAAQJ010000016.1"/>
</dbReference>
<gene>
    <name evidence="2" type="ORF">Pfl04_13330</name>
</gene>
<keyword evidence="1" id="KW-0472">Membrane</keyword>
<comment type="caution">
    <text evidence="2">The sequence shown here is derived from an EMBL/GenBank/DDBJ whole genome shotgun (WGS) entry which is preliminary data.</text>
</comment>
<evidence type="ECO:0000256" key="1">
    <source>
        <dbReference type="SAM" id="Phobius"/>
    </source>
</evidence>
<dbReference type="EMBL" id="BONU01000006">
    <property type="protein sequence ID" value="GIG72929.1"/>
    <property type="molecule type" value="Genomic_DNA"/>
</dbReference>
<dbReference type="Pfam" id="PF10861">
    <property type="entry name" value="DUF2784"/>
    <property type="match status" value="1"/>
</dbReference>
<name>A0A8J3LKA2_9ACTN</name>
<evidence type="ECO:0000313" key="2">
    <source>
        <dbReference type="EMBL" id="GIG72929.1"/>
    </source>
</evidence>
<reference evidence="2" key="1">
    <citation type="submission" date="2021-01" db="EMBL/GenBank/DDBJ databases">
        <title>Whole genome shotgun sequence of Planosporangium flavigriseum NBRC 105377.</title>
        <authorList>
            <person name="Komaki H."/>
            <person name="Tamura T."/>
        </authorList>
    </citation>
    <scope>NUCLEOTIDE SEQUENCE</scope>
    <source>
        <strain evidence="2">NBRC 105377</strain>
    </source>
</reference>
<evidence type="ECO:0008006" key="4">
    <source>
        <dbReference type="Google" id="ProtNLM"/>
    </source>
</evidence>
<feature type="transmembrane region" description="Helical" evidence="1">
    <location>
        <begin position="34"/>
        <end position="53"/>
    </location>
</feature>
<keyword evidence="1" id="KW-1133">Transmembrane helix</keyword>
<sequence length="119" mass="13570">MAYRVLIGAVIGVHVAFLAYVVLGGLLAIRWPRLFWPHLVAAGWGLFVSTLSMDCPLTWTENWVRQQAGEPMLTRGFIDTYIEGVLYPGRYTWLVHILVALVVLGSWLLAYRRLRSRRA</sequence>
<feature type="transmembrane region" description="Helical" evidence="1">
    <location>
        <begin position="6"/>
        <end position="27"/>
    </location>
</feature>
<keyword evidence="1" id="KW-0812">Transmembrane</keyword>
<protein>
    <recommendedName>
        <fullName evidence="4">DUF2784 domain-containing protein</fullName>
    </recommendedName>
</protein>
<keyword evidence="3" id="KW-1185">Reference proteome</keyword>
<dbReference type="AlphaFoldDB" id="A0A8J3LKA2"/>
<evidence type="ECO:0000313" key="3">
    <source>
        <dbReference type="Proteomes" id="UP000653674"/>
    </source>
</evidence>
<proteinExistence type="predicted"/>